<dbReference type="EMBL" id="OP534061">
    <property type="protein sequence ID" value="UYE92517.1"/>
    <property type="molecule type" value="Genomic_DNA"/>
</dbReference>
<reference evidence="1" key="1">
    <citation type="submission" date="2022-09" db="EMBL/GenBank/DDBJ databases">
        <authorList>
            <person name="Murray E."/>
            <person name="Buttimer C."/>
            <person name="Hill C."/>
        </authorList>
    </citation>
    <scope>NUCLEOTIDE SEQUENCE</scope>
</reference>
<accession>A0AAE9T9L0</accession>
<dbReference type="Proteomes" id="UP001232159">
    <property type="component" value="Segment"/>
</dbReference>
<evidence type="ECO:0000313" key="2">
    <source>
        <dbReference type="Proteomes" id="UP001232159"/>
    </source>
</evidence>
<sequence length="123" mass="14723">MQIFKTFEEKKVKLIGVDEPCVYIGKFNLLTNKMTIKLYYKGSLVAKRKRKIENEYDYRLVEFFEDKEAHELIEIYNLFGSNNFISDNDKHRIHSIDVTDFVAKENIEKINVKEKITKKFFES</sequence>
<keyword evidence="2" id="KW-1185">Reference proteome</keyword>
<organism evidence="1 2">
    <name type="scientific">Enterococcus phage H1</name>
    <dbReference type="NCBI Taxonomy" id="2982918"/>
    <lineage>
        <taxon>Viruses</taxon>
        <taxon>Duplodnaviria</taxon>
        <taxon>Heunggongvirae</taxon>
        <taxon>Uroviricota</taxon>
        <taxon>Caudoviricetes</taxon>
    </lineage>
</organism>
<name>A0AAE9T9L0_9CAUD</name>
<protein>
    <submittedName>
        <fullName evidence="1">Uncharacterized protein</fullName>
    </submittedName>
</protein>
<evidence type="ECO:0000313" key="1">
    <source>
        <dbReference type="EMBL" id="UYE92517.1"/>
    </source>
</evidence>
<gene>
    <name evidence="1" type="ORF">H1_97</name>
</gene>
<proteinExistence type="predicted"/>